<dbReference type="InterPro" id="IPR017927">
    <property type="entry name" value="FAD-bd_FR_type"/>
</dbReference>
<dbReference type="Gene3D" id="2.40.30.10">
    <property type="entry name" value="Translation factors"/>
    <property type="match status" value="1"/>
</dbReference>
<dbReference type="InterPro" id="IPR017938">
    <property type="entry name" value="Riboflavin_synthase-like_b-brl"/>
</dbReference>
<dbReference type="Proteomes" id="UP000595662">
    <property type="component" value="Chromosome 2"/>
</dbReference>
<protein>
    <submittedName>
        <fullName evidence="2">Oxidoreductase, FAD-binding, putative</fullName>
    </submittedName>
</protein>
<dbReference type="PANTHER" id="PTHR42815:SF2">
    <property type="entry name" value="FAD-BINDING, PUTATIVE (AFU_ORTHOLOGUE AFUA_6G07600)-RELATED"/>
    <property type="match status" value="1"/>
</dbReference>
<dbReference type="GeneID" id="26231963"/>
<accession>A0A7T7BK65</accession>
<proteinExistence type="predicted"/>
<feature type="domain" description="FAD-binding FR-type" evidence="1">
    <location>
        <begin position="354"/>
        <end position="475"/>
    </location>
</feature>
<dbReference type="Gene3D" id="2.30.110.10">
    <property type="entry name" value="Electron Transport, Fmn-binding Protein, Chain A"/>
    <property type="match status" value="1"/>
</dbReference>
<dbReference type="VEuPathDB" id="FungiDB:PDIP_36450"/>
<dbReference type="AlphaFoldDB" id="A0A7T7BK65"/>
<gene>
    <name evidence="2" type="ORF">Pdw03_6447</name>
</gene>
<dbReference type="GO" id="GO:0016491">
    <property type="term" value="F:oxidoreductase activity"/>
    <property type="evidence" value="ECO:0007669"/>
    <property type="project" value="InterPro"/>
</dbReference>
<sequence length="606" mass="66736">MGTLIVSQLNNFPSYSMPSFLTNTLPWHEGEKKLHHLLQVPYFDNPATPYLSPRAEFLVQQSQLLAVGTVDSQGRPWSTIWGGTAGFITPLAESRIGLQTQVDSQYDPVVQALLTGNQTDAYAGKLLSGLAIDLEDRRRVKLCGRMVTGSLSDVDPGEAQLVVHIEESMGNCPKYINKKHIVPAKSDPKLISDAPQLCLPAVELLSRADMIFLSSSHRARTMDTNIRGGPPGFMRVESNNASGAVLVYPEYSGNKVYQTLGNLETTPRAGFVVPDFDSGNVLYFTGSTEILVGKDAAAVIPRSNLAVRITVTAALFVETGLGFRGEAGDPSPYLPSLRYHVNEKQIPGTQHGSDSDSVATLVTKESLTPSIHRYRFRVSGRKPISWSAGQYVTLSFEDELSMGYSHMRDDDPTSLNDDYVRTFTVSSYPGREIPADQFEIMVRQHGPVTKYLSQVNERAGLEIPLKGFGGNFNMSTGKSIVPYVAGGIGITPLLAQLPELDISKLRLFWSIPFNDLGLVQDVFQRWPQLPLSTTLFITNVELDGADRQMWDAIQSSGVQMIRRRMQAGDLDLALADVWYLCSGVALKGMVLNWLVGKTVIYEDFNY</sequence>
<dbReference type="KEGG" id="pdp:PDIP_36450"/>
<dbReference type="PANTHER" id="PTHR42815">
    <property type="entry name" value="FAD-BINDING, PUTATIVE (AFU_ORTHOLOGUE AFUA_6G07600)-RELATED"/>
    <property type="match status" value="1"/>
</dbReference>
<dbReference type="SUPFAM" id="SSF63380">
    <property type="entry name" value="Riboflavin synthase domain-like"/>
    <property type="match status" value="1"/>
</dbReference>
<dbReference type="RefSeq" id="XP_014535477.2">
    <property type="nucleotide sequence ID" value="XM_014679991.2"/>
</dbReference>
<evidence type="ECO:0000259" key="1">
    <source>
        <dbReference type="PROSITE" id="PS51384"/>
    </source>
</evidence>
<reference evidence="2 3" key="1">
    <citation type="submission" date="2020-08" db="EMBL/GenBank/DDBJ databases">
        <title>The completed genome sequence of the pathogenic ascomycete fungus Penicillium digitatum.</title>
        <authorList>
            <person name="Wang M."/>
        </authorList>
    </citation>
    <scope>NUCLEOTIDE SEQUENCE [LARGE SCALE GENOMIC DNA]</scope>
    <source>
        <strain evidence="2 3">PdW03</strain>
    </source>
</reference>
<evidence type="ECO:0000313" key="3">
    <source>
        <dbReference type="Proteomes" id="UP000595662"/>
    </source>
</evidence>
<organism evidence="2 3">
    <name type="scientific">Penicillium digitatum</name>
    <name type="common">Green mold</name>
    <dbReference type="NCBI Taxonomy" id="36651"/>
    <lineage>
        <taxon>Eukaryota</taxon>
        <taxon>Fungi</taxon>
        <taxon>Dikarya</taxon>
        <taxon>Ascomycota</taxon>
        <taxon>Pezizomycotina</taxon>
        <taxon>Eurotiomycetes</taxon>
        <taxon>Eurotiomycetidae</taxon>
        <taxon>Eurotiales</taxon>
        <taxon>Aspergillaceae</taxon>
        <taxon>Penicillium</taxon>
    </lineage>
</organism>
<evidence type="ECO:0000313" key="2">
    <source>
        <dbReference type="EMBL" id="QQK42546.1"/>
    </source>
</evidence>
<dbReference type="InterPro" id="IPR012349">
    <property type="entry name" value="Split_barrel_FMN-bd"/>
</dbReference>
<dbReference type="PROSITE" id="PS51384">
    <property type="entry name" value="FAD_FR"/>
    <property type="match status" value="1"/>
</dbReference>
<name>A0A7T7BK65_PENDI</name>
<dbReference type="CDD" id="cd06197">
    <property type="entry name" value="FNR_like_2"/>
    <property type="match status" value="1"/>
</dbReference>
<dbReference type="EMBL" id="CP060775">
    <property type="protein sequence ID" value="QQK42546.1"/>
    <property type="molecule type" value="Genomic_DNA"/>
</dbReference>